<proteinExistence type="predicted"/>
<dbReference type="RefSeq" id="WP_105718051.1">
    <property type="nucleotide sequence ID" value="NZ_PVBQ01000015.1"/>
</dbReference>
<dbReference type="Proteomes" id="UP000239711">
    <property type="component" value="Unassembled WGS sequence"/>
</dbReference>
<accession>A0A2S9J0M7</accession>
<gene>
    <name evidence="1" type="ORF">C5745_16170</name>
</gene>
<reference evidence="1 2" key="1">
    <citation type="submission" date="2018-02" db="EMBL/GenBank/DDBJ databases">
        <title>The draft genome of Sphingobacterium sp. 5JN-11.</title>
        <authorList>
            <person name="Liu L."/>
            <person name="Li L."/>
            <person name="Liang L."/>
            <person name="Zhang X."/>
            <person name="Wang T."/>
        </authorList>
    </citation>
    <scope>NUCLEOTIDE SEQUENCE [LARGE SCALE GENOMIC DNA]</scope>
    <source>
        <strain evidence="1 2">5JN-11</strain>
    </source>
</reference>
<dbReference type="EMBL" id="PVBQ01000015">
    <property type="protein sequence ID" value="PRD46318.1"/>
    <property type="molecule type" value="Genomic_DNA"/>
</dbReference>
<keyword evidence="2" id="KW-1185">Reference proteome</keyword>
<comment type="caution">
    <text evidence="1">The sequence shown here is derived from an EMBL/GenBank/DDBJ whole genome shotgun (WGS) entry which is preliminary data.</text>
</comment>
<protein>
    <submittedName>
        <fullName evidence="1">Uncharacterized protein</fullName>
    </submittedName>
</protein>
<evidence type="ECO:0000313" key="1">
    <source>
        <dbReference type="EMBL" id="PRD46318.1"/>
    </source>
</evidence>
<name>A0A2S9J0M7_9SPHI</name>
<dbReference type="AlphaFoldDB" id="A0A2S9J0M7"/>
<evidence type="ECO:0000313" key="2">
    <source>
        <dbReference type="Proteomes" id="UP000239711"/>
    </source>
</evidence>
<dbReference type="OrthoDB" id="710168at2"/>
<sequence>MKAITKREHETLQAKLMQLARGAENPETCQAAEEGLAVLQQQYEAYHEMVEQLKACMVEYRELQKSLRSDILVPALREERKTAKFSVRDFQLMATK</sequence>
<organism evidence="1 2">
    <name type="scientific">Sphingobacterium haloxyli</name>
    <dbReference type="NCBI Taxonomy" id="2100533"/>
    <lineage>
        <taxon>Bacteria</taxon>
        <taxon>Pseudomonadati</taxon>
        <taxon>Bacteroidota</taxon>
        <taxon>Sphingobacteriia</taxon>
        <taxon>Sphingobacteriales</taxon>
        <taxon>Sphingobacteriaceae</taxon>
        <taxon>Sphingobacterium</taxon>
    </lineage>
</organism>